<dbReference type="InterPro" id="IPR036291">
    <property type="entry name" value="NAD(P)-bd_dom_sf"/>
</dbReference>
<dbReference type="SUPFAM" id="SSF51735">
    <property type="entry name" value="NAD(P)-binding Rossmann-fold domains"/>
    <property type="match status" value="1"/>
</dbReference>
<evidence type="ECO:0000256" key="3">
    <source>
        <dbReference type="SAM" id="MobiDB-lite"/>
    </source>
</evidence>
<dbReference type="InterPro" id="IPR002347">
    <property type="entry name" value="SDR_fam"/>
</dbReference>
<dbReference type="PANTHER" id="PTHR24321">
    <property type="entry name" value="DEHYDROGENASES, SHORT CHAIN"/>
    <property type="match status" value="1"/>
</dbReference>
<dbReference type="PROSITE" id="PS00061">
    <property type="entry name" value="ADH_SHORT"/>
    <property type="match status" value="1"/>
</dbReference>
<dbReference type="PANTHER" id="PTHR24321:SF8">
    <property type="entry name" value="ESTRADIOL 17-BETA-DEHYDROGENASE 8-RELATED"/>
    <property type="match status" value="1"/>
</dbReference>
<dbReference type="EMBL" id="JALJOQ010000006">
    <property type="protein sequence ID" value="KAK9812479.1"/>
    <property type="molecule type" value="Genomic_DNA"/>
</dbReference>
<comment type="caution">
    <text evidence="4">The sequence shown here is derived from an EMBL/GenBank/DDBJ whole genome shotgun (WGS) entry which is preliminary data.</text>
</comment>
<gene>
    <name evidence="4" type="ORF">WJX73_003250</name>
</gene>
<dbReference type="Proteomes" id="UP001465755">
    <property type="component" value="Unassembled WGS sequence"/>
</dbReference>
<keyword evidence="5" id="KW-1185">Reference proteome</keyword>
<evidence type="ECO:0000313" key="5">
    <source>
        <dbReference type="Proteomes" id="UP001465755"/>
    </source>
</evidence>
<proteinExistence type="inferred from homology"/>
<dbReference type="Pfam" id="PF13561">
    <property type="entry name" value="adh_short_C2"/>
    <property type="match status" value="1"/>
</dbReference>
<feature type="region of interest" description="Disordered" evidence="3">
    <location>
        <begin position="1"/>
        <end position="36"/>
    </location>
</feature>
<protein>
    <submittedName>
        <fullName evidence="4">Uncharacterized protein</fullName>
    </submittedName>
</protein>
<organism evidence="4 5">
    <name type="scientific">Symbiochloris irregularis</name>
    <dbReference type="NCBI Taxonomy" id="706552"/>
    <lineage>
        <taxon>Eukaryota</taxon>
        <taxon>Viridiplantae</taxon>
        <taxon>Chlorophyta</taxon>
        <taxon>core chlorophytes</taxon>
        <taxon>Trebouxiophyceae</taxon>
        <taxon>Trebouxiales</taxon>
        <taxon>Trebouxiaceae</taxon>
        <taxon>Symbiochloris</taxon>
    </lineage>
</organism>
<dbReference type="AlphaFoldDB" id="A0AAW1PWC0"/>
<sequence length="299" mass="32529">MSVLHSVGQRIYSQPSSLHPPSLVRHRTPAQSRQGARLRRSAVVHVCAQQKTLIVSGTGNSEGIGRAAVRVFLEAGWKAVGLDVKDPEGEEDDEVLQAHKDSYKLLKADMTDSDQISDAVAQALDFFGEKRVNCLVNNAGIASPAMPKEKKERKGAFEAYIQTNLTGAFLLSEECTPYFAKGDSSIIHVSSIHAEFADPDTHGYTCAKAGMRGLSRCQAVTLDKRTRVNVIFPGYIDTPGASEEVTKEMRDWHLTGRVGSNKDIAEACLFLGDEQRSGFITGAELMIDGGVSAKLFYPQ</sequence>
<dbReference type="CDD" id="cd05233">
    <property type="entry name" value="SDR_c"/>
    <property type="match status" value="1"/>
</dbReference>
<dbReference type="GO" id="GO:0016491">
    <property type="term" value="F:oxidoreductase activity"/>
    <property type="evidence" value="ECO:0007669"/>
    <property type="project" value="UniProtKB-KW"/>
</dbReference>
<accession>A0AAW1PWC0</accession>
<dbReference type="PRINTS" id="PR00080">
    <property type="entry name" value="SDRFAMILY"/>
</dbReference>
<evidence type="ECO:0000313" key="4">
    <source>
        <dbReference type="EMBL" id="KAK9812479.1"/>
    </source>
</evidence>
<reference evidence="4 5" key="1">
    <citation type="journal article" date="2024" name="Nat. Commun.">
        <title>Phylogenomics reveals the evolutionary origins of lichenization in chlorophyte algae.</title>
        <authorList>
            <person name="Puginier C."/>
            <person name="Libourel C."/>
            <person name="Otte J."/>
            <person name="Skaloud P."/>
            <person name="Haon M."/>
            <person name="Grisel S."/>
            <person name="Petersen M."/>
            <person name="Berrin J.G."/>
            <person name="Delaux P.M."/>
            <person name="Dal Grande F."/>
            <person name="Keller J."/>
        </authorList>
    </citation>
    <scope>NUCLEOTIDE SEQUENCE [LARGE SCALE GENOMIC DNA]</scope>
    <source>
        <strain evidence="4 5">SAG 2036</strain>
    </source>
</reference>
<dbReference type="Gene3D" id="3.40.50.720">
    <property type="entry name" value="NAD(P)-binding Rossmann-like Domain"/>
    <property type="match status" value="1"/>
</dbReference>
<comment type="similarity">
    <text evidence="1">Belongs to the short-chain dehydrogenases/reductases (SDR) family.</text>
</comment>
<keyword evidence="2" id="KW-0560">Oxidoreductase</keyword>
<name>A0AAW1PWC0_9CHLO</name>
<evidence type="ECO:0000256" key="2">
    <source>
        <dbReference type="ARBA" id="ARBA00023002"/>
    </source>
</evidence>
<evidence type="ECO:0000256" key="1">
    <source>
        <dbReference type="ARBA" id="ARBA00006484"/>
    </source>
</evidence>
<dbReference type="InterPro" id="IPR020904">
    <property type="entry name" value="Sc_DH/Rdtase_CS"/>
</dbReference>
<dbReference type="PRINTS" id="PR00081">
    <property type="entry name" value="GDHRDH"/>
</dbReference>